<gene>
    <name evidence="11" type="ORF">UREG_03279</name>
</gene>
<keyword evidence="5" id="KW-0418">Kinase</keyword>
<dbReference type="STRING" id="336963.C4JQ46"/>
<dbReference type="PANTHER" id="PTHR24419">
    <property type="entry name" value="INTERLEUKIN-1 RECEPTOR-ASSOCIATED KINASE"/>
    <property type="match status" value="1"/>
</dbReference>
<dbReference type="RefSeq" id="XP_002543762.1">
    <property type="nucleotide sequence ID" value="XM_002543716.1"/>
</dbReference>
<feature type="domain" description="Serine/threonine-protein kinase haspin C-terminal" evidence="10">
    <location>
        <begin position="360"/>
        <end position="464"/>
    </location>
</feature>
<accession>C4JQ46</accession>
<dbReference type="GO" id="GO:0000278">
    <property type="term" value="P:mitotic cell cycle"/>
    <property type="evidence" value="ECO:0007669"/>
    <property type="project" value="TreeGrafter"/>
</dbReference>
<reference evidence="12" key="1">
    <citation type="journal article" date="2009" name="Genome Res.">
        <title>Comparative genomic analyses of the human fungal pathogens Coccidioides and their relatives.</title>
        <authorList>
            <person name="Sharpton T.J."/>
            <person name="Stajich J.E."/>
            <person name="Rounsley S.D."/>
            <person name="Gardner M.J."/>
            <person name="Wortman J.R."/>
            <person name="Jordar V.S."/>
            <person name="Maiti R."/>
            <person name="Kodira C.D."/>
            <person name="Neafsey D.E."/>
            <person name="Zeng Q."/>
            <person name="Hung C.-Y."/>
            <person name="McMahan C."/>
            <person name="Muszewska A."/>
            <person name="Grynberg M."/>
            <person name="Mandel M.A."/>
            <person name="Kellner E.M."/>
            <person name="Barker B.M."/>
            <person name="Galgiani J.N."/>
            <person name="Orbach M.J."/>
            <person name="Kirkland T.N."/>
            <person name="Cole G.T."/>
            <person name="Henn M.R."/>
            <person name="Birren B.W."/>
            <person name="Taylor J.W."/>
        </authorList>
    </citation>
    <scope>NUCLEOTIDE SEQUENCE [LARGE SCALE GENOMIC DNA]</scope>
    <source>
        <strain evidence="12">UAMH 1704</strain>
    </source>
</reference>
<evidence type="ECO:0000256" key="6">
    <source>
        <dbReference type="ARBA" id="ARBA00022840"/>
    </source>
</evidence>
<comment type="catalytic activity">
    <reaction evidence="8">
        <text>L-seryl-[protein] + ATP = O-phospho-L-seryl-[protein] + ADP + H(+)</text>
        <dbReference type="Rhea" id="RHEA:17989"/>
        <dbReference type="Rhea" id="RHEA-COMP:9863"/>
        <dbReference type="Rhea" id="RHEA-COMP:11604"/>
        <dbReference type="ChEBI" id="CHEBI:15378"/>
        <dbReference type="ChEBI" id="CHEBI:29999"/>
        <dbReference type="ChEBI" id="CHEBI:30616"/>
        <dbReference type="ChEBI" id="CHEBI:83421"/>
        <dbReference type="ChEBI" id="CHEBI:456216"/>
        <dbReference type="EC" id="2.7.11.1"/>
    </reaction>
</comment>
<dbReference type="InterPro" id="IPR024604">
    <property type="entry name" value="GSG2_C"/>
</dbReference>
<comment type="catalytic activity">
    <reaction evidence="7">
        <text>L-threonyl-[protein] + ATP = O-phospho-L-threonyl-[protein] + ADP + H(+)</text>
        <dbReference type="Rhea" id="RHEA:46608"/>
        <dbReference type="Rhea" id="RHEA-COMP:11060"/>
        <dbReference type="Rhea" id="RHEA-COMP:11605"/>
        <dbReference type="ChEBI" id="CHEBI:15378"/>
        <dbReference type="ChEBI" id="CHEBI:30013"/>
        <dbReference type="ChEBI" id="CHEBI:30616"/>
        <dbReference type="ChEBI" id="CHEBI:61977"/>
        <dbReference type="ChEBI" id="CHEBI:456216"/>
        <dbReference type="EC" id="2.7.11.1"/>
    </reaction>
</comment>
<feature type="compositionally biased region" description="Polar residues" evidence="9">
    <location>
        <begin position="436"/>
        <end position="451"/>
    </location>
</feature>
<dbReference type="GO" id="GO:0072354">
    <property type="term" value="F:histone H3T3 kinase activity"/>
    <property type="evidence" value="ECO:0007669"/>
    <property type="project" value="TreeGrafter"/>
</dbReference>
<keyword evidence="4" id="KW-0547">Nucleotide-binding</keyword>
<dbReference type="VEuPathDB" id="FungiDB:UREG_03279"/>
<dbReference type="Pfam" id="PF12330">
    <property type="entry name" value="Haspin_kinase"/>
    <property type="match status" value="1"/>
</dbReference>
<dbReference type="Proteomes" id="UP000002058">
    <property type="component" value="Unassembled WGS sequence"/>
</dbReference>
<dbReference type="SUPFAM" id="SSF56112">
    <property type="entry name" value="Protein kinase-like (PK-like)"/>
    <property type="match status" value="1"/>
</dbReference>
<dbReference type="GO" id="GO:0005737">
    <property type="term" value="C:cytoplasm"/>
    <property type="evidence" value="ECO:0007669"/>
    <property type="project" value="TreeGrafter"/>
</dbReference>
<keyword evidence="12" id="KW-1185">Reference proteome</keyword>
<dbReference type="AlphaFoldDB" id="C4JQ46"/>
<evidence type="ECO:0000313" key="11">
    <source>
        <dbReference type="EMBL" id="EEP78433.1"/>
    </source>
</evidence>
<name>C4JQ46_UNCRE</name>
<evidence type="ECO:0000256" key="3">
    <source>
        <dbReference type="ARBA" id="ARBA00022679"/>
    </source>
</evidence>
<evidence type="ECO:0000256" key="2">
    <source>
        <dbReference type="ARBA" id="ARBA00022527"/>
    </source>
</evidence>
<sequence length="513" mass="57913">MIESQTFAHSVSPWLLKSPRKNQGRILRSKKVYGKRLDSANAVLERDQLPLQRRNANAKIQAVDVTEVVAALQEKLAGFTLDEDLFISGERNMDPDIAREIERALLEISGQPIQAVSKRAETKKSQEPAAEEHQDPVVIEPVKTKQKRIVSKKEAPKTQPPVPTENAITKYATPILEEAMSNKTVDNFDTWANRAGDMFDVEKISEGSYGEVYQLPVRTDYTKRELSQTNLMTLKEYDNGVFKIVPLRAQSGAGSKKFTSIQEVVAEVQMLKLLDPIPGFARFRDVHVHRDLHLGNICIKSTRPNESPDEPFKLPDNVGPGFGLSGMETTIIDYSLSRASINMHDTSMDEDTVWSDLDKKKLFDAIGQDDDEKLLRDTYRLMRREVYRDQDPGHSRSEPWRWKESNPRTNLIWLSFVLTMLLSKGQTDGILPVPQSHLTPVSPRSTNTGNEKQGENDDDTDSLDIQLELLDRLQTVLDVLNPEKEEEDVLLCAGDLVAFGIGSQWLVESDFLC</sequence>
<evidence type="ECO:0000259" key="10">
    <source>
        <dbReference type="SMART" id="SM01331"/>
    </source>
</evidence>
<organism evidence="11 12">
    <name type="scientific">Uncinocarpus reesii (strain UAMH 1704)</name>
    <dbReference type="NCBI Taxonomy" id="336963"/>
    <lineage>
        <taxon>Eukaryota</taxon>
        <taxon>Fungi</taxon>
        <taxon>Dikarya</taxon>
        <taxon>Ascomycota</taxon>
        <taxon>Pezizomycotina</taxon>
        <taxon>Eurotiomycetes</taxon>
        <taxon>Eurotiomycetidae</taxon>
        <taxon>Onygenales</taxon>
        <taxon>Onygenaceae</taxon>
        <taxon>Uncinocarpus</taxon>
    </lineage>
</organism>
<evidence type="ECO:0000256" key="8">
    <source>
        <dbReference type="ARBA" id="ARBA00048679"/>
    </source>
</evidence>
<dbReference type="Gene3D" id="1.10.510.10">
    <property type="entry name" value="Transferase(Phosphotransferase) domain 1"/>
    <property type="match status" value="1"/>
</dbReference>
<feature type="compositionally biased region" description="Basic and acidic residues" evidence="9">
    <location>
        <begin position="118"/>
        <end position="135"/>
    </location>
</feature>
<dbReference type="GO" id="GO:0005634">
    <property type="term" value="C:nucleus"/>
    <property type="evidence" value="ECO:0007669"/>
    <property type="project" value="TreeGrafter"/>
</dbReference>
<dbReference type="OrthoDB" id="5327538at2759"/>
<feature type="region of interest" description="Disordered" evidence="9">
    <location>
        <begin position="116"/>
        <end position="135"/>
    </location>
</feature>
<evidence type="ECO:0000256" key="7">
    <source>
        <dbReference type="ARBA" id="ARBA00047899"/>
    </source>
</evidence>
<protein>
    <recommendedName>
        <fullName evidence="1">non-specific serine/threonine protein kinase</fullName>
        <ecNumber evidence="1">2.7.11.1</ecNumber>
    </recommendedName>
</protein>
<evidence type="ECO:0000256" key="1">
    <source>
        <dbReference type="ARBA" id="ARBA00012513"/>
    </source>
</evidence>
<feature type="region of interest" description="Disordered" evidence="9">
    <location>
        <begin position="432"/>
        <end position="460"/>
    </location>
</feature>
<keyword evidence="6" id="KW-0067">ATP-binding</keyword>
<dbReference type="GeneID" id="8442762"/>
<evidence type="ECO:0000256" key="9">
    <source>
        <dbReference type="SAM" id="MobiDB-lite"/>
    </source>
</evidence>
<keyword evidence="2" id="KW-0723">Serine/threonine-protein kinase</keyword>
<dbReference type="Gene3D" id="3.30.200.20">
    <property type="entry name" value="Phosphorylase Kinase, domain 1"/>
    <property type="match status" value="1"/>
</dbReference>
<dbReference type="HOGENOM" id="CLU_029053_0_0_1"/>
<evidence type="ECO:0000313" key="12">
    <source>
        <dbReference type="Proteomes" id="UP000002058"/>
    </source>
</evidence>
<keyword evidence="3" id="KW-0808">Transferase</keyword>
<evidence type="ECO:0000256" key="4">
    <source>
        <dbReference type="ARBA" id="ARBA00022741"/>
    </source>
</evidence>
<dbReference type="EC" id="2.7.11.1" evidence="1"/>
<evidence type="ECO:0000256" key="5">
    <source>
        <dbReference type="ARBA" id="ARBA00022777"/>
    </source>
</evidence>
<dbReference type="KEGG" id="ure:UREG_03279"/>
<feature type="region of interest" description="Disordered" evidence="9">
    <location>
        <begin position="143"/>
        <end position="165"/>
    </location>
</feature>
<dbReference type="GO" id="GO:0005524">
    <property type="term" value="F:ATP binding"/>
    <property type="evidence" value="ECO:0007669"/>
    <property type="project" value="UniProtKB-KW"/>
</dbReference>
<dbReference type="GO" id="GO:0035556">
    <property type="term" value="P:intracellular signal transduction"/>
    <property type="evidence" value="ECO:0007669"/>
    <property type="project" value="TreeGrafter"/>
</dbReference>
<dbReference type="SMART" id="SM01331">
    <property type="entry name" value="DUF3635"/>
    <property type="match status" value="1"/>
</dbReference>
<dbReference type="eggNOG" id="KOG2464">
    <property type="taxonomic scope" value="Eukaryota"/>
</dbReference>
<dbReference type="InParanoid" id="C4JQ46"/>
<dbReference type="PANTHER" id="PTHR24419:SF18">
    <property type="entry name" value="SERINE_THREONINE-PROTEIN KINASE HASPIN"/>
    <property type="match status" value="1"/>
</dbReference>
<proteinExistence type="predicted"/>
<dbReference type="EMBL" id="CH476616">
    <property type="protein sequence ID" value="EEP78433.1"/>
    <property type="molecule type" value="Genomic_DNA"/>
</dbReference>
<dbReference type="InterPro" id="IPR011009">
    <property type="entry name" value="Kinase-like_dom_sf"/>
</dbReference>